<protein>
    <submittedName>
        <fullName evidence="1">Uncharacterized protein</fullName>
    </submittedName>
</protein>
<gene>
    <name evidence="1" type="ORF">RDB_LOCUS112241</name>
</gene>
<sequence length="256" mass="28394">MLSVPLRKMKLKNSGWLCGFRVDNIDKPQVLPHRVALYADGAIPFIEETNEMRTEVATMNDKRKSNYVHHGWSAGAIATVSPWTTSRIHSTNRHNSGGAWVTKKILATRLRIQVLPQDLAPVPEFVVAMEEAGAADSMGWNDDAWATKDVPATEWRATTIVTVVPTICLLPDDLQAQLAHLHAEKLSYVPLLAIEPIIWRREIYDNTGNASRTISRVGIRIGYRIESISVAYLDGEASRGGVERGAEQKFVLSNGL</sequence>
<organism evidence="1 2">
    <name type="scientific">Rhizoctonia solani</name>
    <dbReference type="NCBI Taxonomy" id="456999"/>
    <lineage>
        <taxon>Eukaryota</taxon>
        <taxon>Fungi</taxon>
        <taxon>Dikarya</taxon>
        <taxon>Basidiomycota</taxon>
        <taxon>Agaricomycotina</taxon>
        <taxon>Agaricomycetes</taxon>
        <taxon>Cantharellales</taxon>
        <taxon>Ceratobasidiaceae</taxon>
        <taxon>Rhizoctonia</taxon>
    </lineage>
</organism>
<comment type="caution">
    <text evidence="1">The sequence shown here is derived from an EMBL/GenBank/DDBJ whole genome shotgun (WGS) entry which is preliminary data.</text>
</comment>
<dbReference type="AlphaFoldDB" id="A0A8H3CMG7"/>
<dbReference type="EMBL" id="CAJMWY010002607">
    <property type="protein sequence ID" value="CAE6491755.1"/>
    <property type="molecule type" value="Genomic_DNA"/>
</dbReference>
<proteinExistence type="predicted"/>
<evidence type="ECO:0000313" key="2">
    <source>
        <dbReference type="Proteomes" id="UP000663861"/>
    </source>
</evidence>
<name>A0A8H3CMG7_9AGAM</name>
<reference evidence="1" key="1">
    <citation type="submission" date="2021-01" db="EMBL/GenBank/DDBJ databases">
        <authorList>
            <person name="Kaushik A."/>
        </authorList>
    </citation>
    <scope>NUCLEOTIDE SEQUENCE</scope>
    <source>
        <strain evidence="1">AG4-RS23</strain>
    </source>
</reference>
<accession>A0A8H3CMG7</accession>
<evidence type="ECO:0000313" key="1">
    <source>
        <dbReference type="EMBL" id="CAE6491755.1"/>
    </source>
</evidence>
<dbReference type="Proteomes" id="UP000663861">
    <property type="component" value="Unassembled WGS sequence"/>
</dbReference>